<keyword evidence="1" id="KW-1133">Transmembrane helix</keyword>
<accession>A0A382LQP1</accession>
<keyword evidence="1" id="KW-0812">Transmembrane</keyword>
<protein>
    <submittedName>
        <fullName evidence="2">Uncharacterized protein</fullName>
    </submittedName>
</protein>
<feature type="non-terminal residue" evidence="2">
    <location>
        <position position="1"/>
    </location>
</feature>
<keyword evidence="1" id="KW-0472">Membrane</keyword>
<organism evidence="2">
    <name type="scientific">marine metagenome</name>
    <dbReference type="NCBI Taxonomy" id="408172"/>
    <lineage>
        <taxon>unclassified sequences</taxon>
        <taxon>metagenomes</taxon>
        <taxon>ecological metagenomes</taxon>
    </lineage>
</organism>
<proteinExistence type="predicted"/>
<evidence type="ECO:0000256" key="1">
    <source>
        <dbReference type="SAM" id="Phobius"/>
    </source>
</evidence>
<reference evidence="2" key="1">
    <citation type="submission" date="2018-05" db="EMBL/GenBank/DDBJ databases">
        <authorList>
            <person name="Lanie J.A."/>
            <person name="Ng W.-L."/>
            <person name="Kazmierczak K.M."/>
            <person name="Andrzejewski T.M."/>
            <person name="Davidsen T.M."/>
            <person name="Wayne K.J."/>
            <person name="Tettelin H."/>
            <person name="Glass J.I."/>
            <person name="Rusch D."/>
            <person name="Podicherti R."/>
            <person name="Tsui H.-C.T."/>
            <person name="Winkler M.E."/>
        </authorList>
    </citation>
    <scope>NUCLEOTIDE SEQUENCE</scope>
</reference>
<dbReference type="EMBL" id="UINC01088622">
    <property type="protein sequence ID" value="SVC39018.1"/>
    <property type="molecule type" value="Genomic_DNA"/>
</dbReference>
<evidence type="ECO:0000313" key="2">
    <source>
        <dbReference type="EMBL" id="SVC39018.1"/>
    </source>
</evidence>
<gene>
    <name evidence="2" type="ORF">METZ01_LOCUS291872</name>
</gene>
<feature type="transmembrane region" description="Helical" evidence="1">
    <location>
        <begin position="12"/>
        <end position="31"/>
    </location>
</feature>
<sequence length="56" mass="6213">QSVVEPSDVSSLYKAYLIHCIMIYMATSRVGSSSSLRLPISVSSFVWWLDDGFGLL</sequence>
<name>A0A382LQP1_9ZZZZ</name>
<dbReference type="AlphaFoldDB" id="A0A382LQP1"/>